<dbReference type="PROSITE" id="PS50935">
    <property type="entry name" value="SSB"/>
    <property type="match status" value="1"/>
</dbReference>
<organism evidence="3 4">
    <name type="scientific">Vanrija albida</name>
    <dbReference type="NCBI Taxonomy" id="181172"/>
    <lineage>
        <taxon>Eukaryota</taxon>
        <taxon>Fungi</taxon>
        <taxon>Dikarya</taxon>
        <taxon>Basidiomycota</taxon>
        <taxon>Agaricomycotina</taxon>
        <taxon>Tremellomycetes</taxon>
        <taxon>Trichosporonales</taxon>
        <taxon>Trichosporonaceae</taxon>
        <taxon>Vanrija</taxon>
    </lineage>
</organism>
<dbReference type="PANTHER" id="PTHR10302:SF0">
    <property type="entry name" value="SINGLE-STRANDED DNA-BINDING PROTEIN, MITOCHONDRIAL"/>
    <property type="match status" value="1"/>
</dbReference>
<protein>
    <submittedName>
        <fullName evidence="3">SsDNA-binding protein, mitochondrial</fullName>
    </submittedName>
</protein>
<evidence type="ECO:0000313" key="3">
    <source>
        <dbReference type="EMBL" id="KAL1405180.1"/>
    </source>
</evidence>
<dbReference type="EMBL" id="JBBXJM010000007">
    <property type="protein sequence ID" value="KAL1405180.1"/>
    <property type="molecule type" value="Genomic_DNA"/>
</dbReference>
<accession>A0ABR3PRV6</accession>
<keyword evidence="1 2" id="KW-0238">DNA-binding</keyword>
<dbReference type="GeneID" id="95989848"/>
<keyword evidence="4" id="KW-1185">Reference proteome</keyword>
<proteinExistence type="predicted"/>
<name>A0ABR3PRV6_9TREE</name>
<evidence type="ECO:0000256" key="1">
    <source>
        <dbReference type="ARBA" id="ARBA00023125"/>
    </source>
</evidence>
<dbReference type="CDD" id="cd04496">
    <property type="entry name" value="SSB_OBF"/>
    <property type="match status" value="1"/>
</dbReference>
<comment type="caution">
    <text evidence="3">The sequence shown here is derived from an EMBL/GenBank/DDBJ whole genome shotgun (WGS) entry which is preliminary data.</text>
</comment>
<dbReference type="Gene3D" id="2.40.50.140">
    <property type="entry name" value="Nucleic acid-binding proteins"/>
    <property type="match status" value="1"/>
</dbReference>
<gene>
    <name evidence="3" type="primary">RIM1</name>
    <name evidence="3" type="ORF">Q8F55_008805</name>
</gene>
<dbReference type="SUPFAM" id="SSF50249">
    <property type="entry name" value="Nucleic acid-binding proteins"/>
    <property type="match status" value="1"/>
</dbReference>
<evidence type="ECO:0000313" key="4">
    <source>
        <dbReference type="Proteomes" id="UP001565368"/>
    </source>
</evidence>
<dbReference type="PANTHER" id="PTHR10302">
    <property type="entry name" value="SINGLE-STRANDED DNA-BINDING PROTEIN"/>
    <property type="match status" value="1"/>
</dbReference>
<dbReference type="InterPro" id="IPR000424">
    <property type="entry name" value="Primosome_PriB/ssb"/>
</dbReference>
<dbReference type="Pfam" id="PF00436">
    <property type="entry name" value="SSB"/>
    <property type="match status" value="1"/>
</dbReference>
<sequence length="153" mass="16489">MFSALKSVPTKQAVRSFSTSRAVADLSRVTLIGRLGGDPVQRTTQSGKPYYTYTVATRGPGGSVVDEHGNRQEPPTSWHTVFAFGDGAQKTLGRIGKGSTVFVEADLEMRPGGHATDGTAMPDRPLLRHQRINVINWIKPENEAAGAEEPEAD</sequence>
<evidence type="ECO:0000256" key="2">
    <source>
        <dbReference type="PROSITE-ProRule" id="PRU00252"/>
    </source>
</evidence>
<reference evidence="3 4" key="1">
    <citation type="submission" date="2023-08" db="EMBL/GenBank/DDBJ databases">
        <title>Annotated Genome Sequence of Vanrija albida AlHP1.</title>
        <authorList>
            <person name="Herzog R."/>
        </authorList>
    </citation>
    <scope>NUCLEOTIDE SEQUENCE [LARGE SCALE GENOMIC DNA]</scope>
    <source>
        <strain evidence="3 4">AlHP1</strain>
    </source>
</reference>
<dbReference type="RefSeq" id="XP_069205124.1">
    <property type="nucleotide sequence ID" value="XM_069357187.1"/>
</dbReference>
<dbReference type="InterPro" id="IPR011344">
    <property type="entry name" value="ssDNA-bd"/>
</dbReference>
<dbReference type="InterPro" id="IPR012340">
    <property type="entry name" value="NA-bd_OB-fold"/>
</dbReference>
<dbReference type="Proteomes" id="UP001565368">
    <property type="component" value="Unassembled WGS sequence"/>
</dbReference>